<evidence type="ECO:0000256" key="8">
    <source>
        <dbReference type="ARBA" id="ARBA00023136"/>
    </source>
</evidence>
<evidence type="ECO:0000256" key="9">
    <source>
        <dbReference type="SAM" id="Phobius"/>
    </source>
</evidence>
<keyword evidence="3" id="KW-0813">Transport</keyword>
<feature type="transmembrane region" description="Helical" evidence="9">
    <location>
        <begin position="228"/>
        <end position="253"/>
    </location>
</feature>
<dbReference type="Pfam" id="PF07690">
    <property type="entry name" value="MFS_1"/>
    <property type="match status" value="1"/>
</dbReference>
<evidence type="ECO:0000313" key="11">
    <source>
        <dbReference type="EMBL" id="MFC4243157.1"/>
    </source>
</evidence>
<dbReference type="InterPro" id="IPR020846">
    <property type="entry name" value="MFS_dom"/>
</dbReference>
<evidence type="ECO:0000256" key="4">
    <source>
        <dbReference type="ARBA" id="ARBA00022475"/>
    </source>
</evidence>
<feature type="transmembrane region" description="Helical" evidence="9">
    <location>
        <begin position="148"/>
        <end position="166"/>
    </location>
</feature>
<evidence type="ECO:0000313" key="12">
    <source>
        <dbReference type="Proteomes" id="UP001595900"/>
    </source>
</evidence>
<evidence type="ECO:0000256" key="5">
    <source>
        <dbReference type="ARBA" id="ARBA00022597"/>
    </source>
</evidence>
<comment type="caution">
    <text evidence="11">The sequence shown here is derived from an EMBL/GenBank/DDBJ whole genome shotgun (WGS) entry which is preliminary data.</text>
</comment>
<dbReference type="InterPro" id="IPR011701">
    <property type="entry name" value="MFS"/>
</dbReference>
<feature type="transmembrane region" description="Helical" evidence="9">
    <location>
        <begin position="115"/>
        <end position="136"/>
    </location>
</feature>
<feature type="domain" description="Major facilitator superfamily (MFS) profile" evidence="10">
    <location>
        <begin position="23"/>
        <end position="408"/>
    </location>
</feature>
<keyword evidence="5" id="KW-0762">Sugar transport</keyword>
<feature type="transmembrane region" description="Helical" evidence="9">
    <location>
        <begin position="90"/>
        <end position="109"/>
    </location>
</feature>
<keyword evidence="6 9" id="KW-0812">Transmembrane</keyword>
<accession>A0ABV8Q411</accession>
<dbReference type="SUPFAM" id="SSF103473">
    <property type="entry name" value="MFS general substrate transporter"/>
    <property type="match status" value="1"/>
</dbReference>
<feature type="transmembrane region" description="Helical" evidence="9">
    <location>
        <begin position="172"/>
        <end position="195"/>
    </location>
</feature>
<dbReference type="RefSeq" id="WP_390228158.1">
    <property type="nucleotide sequence ID" value="NZ_JBHSCN010000005.1"/>
</dbReference>
<dbReference type="InterPro" id="IPR036259">
    <property type="entry name" value="MFS_trans_sf"/>
</dbReference>
<comment type="subcellular location">
    <subcellularLocation>
        <location evidence="1">Cell membrane</location>
        <topology evidence="1">Multi-pass membrane protein</topology>
    </subcellularLocation>
</comment>
<dbReference type="EMBL" id="JBHSCN010000005">
    <property type="protein sequence ID" value="MFC4243157.1"/>
    <property type="molecule type" value="Genomic_DNA"/>
</dbReference>
<name>A0ABV8Q411_9MICO</name>
<feature type="transmembrane region" description="Helical" evidence="9">
    <location>
        <begin position="293"/>
        <end position="312"/>
    </location>
</feature>
<feature type="transmembrane region" description="Helical" evidence="9">
    <location>
        <begin position="265"/>
        <end position="286"/>
    </location>
</feature>
<evidence type="ECO:0000256" key="6">
    <source>
        <dbReference type="ARBA" id="ARBA00022692"/>
    </source>
</evidence>
<evidence type="ECO:0000259" key="10">
    <source>
        <dbReference type="PROSITE" id="PS50850"/>
    </source>
</evidence>
<proteinExistence type="inferred from homology"/>
<keyword evidence="8 9" id="KW-0472">Membrane</keyword>
<dbReference type="PANTHER" id="PTHR23535:SF2">
    <property type="entry name" value="SUGAR EFFLUX TRANSPORTER A-RELATED"/>
    <property type="match status" value="1"/>
</dbReference>
<evidence type="ECO:0000256" key="3">
    <source>
        <dbReference type="ARBA" id="ARBA00022448"/>
    </source>
</evidence>
<dbReference type="PANTHER" id="PTHR23535">
    <property type="entry name" value="SUGAR EFFLUX TRANSPORTER A-RELATED"/>
    <property type="match status" value="1"/>
</dbReference>
<dbReference type="Proteomes" id="UP001595900">
    <property type="component" value="Unassembled WGS sequence"/>
</dbReference>
<comment type="similarity">
    <text evidence="2">Belongs to the major facilitator superfamily. Set transporter family.</text>
</comment>
<evidence type="ECO:0000256" key="7">
    <source>
        <dbReference type="ARBA" id="ARBA00022989"/>
    </source>
</evidence>
<reference evidence="12" key="1">
    <citation type="journal article" date="2019" name="Int. J. Syst. Evol. Microbiol.">
        <title>The Global Catalogue of Microorganisms (GCM) 10K type strain sequencing project: providing services to taxonomists for standard genome sequencing and annotation.</title>
        <authorList>
            <consortium name="The Broad Institute Genomics Platform"/>
            <consortium name="The Broad Institute Genome Sequencing Center for Infectious Disease"/>
            <person name="Wu L."/>
            <person name="Ma J."/>
        </authorList>
    </citation>
    <scope>NUCLEOTIDE SEQUENCE [LARGE SCALE GENOMIC DNA]</scope>
    <source>
        <strain evidence="12">CGMCC 1.10363</strain>
    </source>
</reference>
<evidence type="ECO:0000256" key="2">
    <source>
        <dbReference type="ARBA" id="ARBA00006523"/>
    </source>
</evidence>
<keyword evidence="7 9" id="KW-1133">Transmembrane helix</keyword>
<dbReference type="PROSITE" id="PS50850">
    <property type="entry name" value="MFS"/>
    <property type="match status" value="1"/>
</dbReference>
<feature type="transmembrane region" description="Helical" evidence="9">
    <location>
        <begin position="383"/>
        <end position="403"/>
    </location>
</feature>
<organism evidence="11 12">
    <name type="scientific">Gryllotalpicola reticulitermitis</name>
    <dbReference type="NCBI Taxonomy" id="1184153"/>
    <lineage>
        <taxon>Bacteria</taxon>
        <taxon>Bacillati</taxon>
        <taxon>Actinomycetota</taxon>
        <taxon>Actinomycetes</taxon>
        <taxon>Micrococcales</taxon>
        <taxon>Microbacteriaceae</taxon>
        <taxon>Gryllotalpicola</taxon>
    </lineage>
</organism>
<keyword evidence="4" id="KW-1003">Cell membrane</keyword>
<feature type="transmembrane region" description="Helical" evidence="9">
    <location>
        <begin position="61"/>
        <end position="78"/>
    </location>
</feature>
<keyword evidence="12" id="KW-1185">Reference proteome</keyword>
<gene>
    <name evidence="11" type="ORF">ACFOYW_07210</name>
</gene>
<evidence type="ECO:0000256" key="1">
    <source>
        <dbReference type="ARBA" id="ARBA00004651"/>
    </source>
</evidence>
<feature type="transmembrane region" description="Helical" evidence="9">
    <location>
        <begin position="318"/>
        <end position="340"/>
    </location>
</feature>
<protein>
    <submittedName>
        <fullName evidence="11">MFS transporter</fullName>
    </submittedName>
</protein>
<dbReference type="Gene3D" id="1.20.1250.20">
    <property type="entry name" value="MFS general substrate transporter like domains"/>
    <property type="match status" value="2"/>
</dbReference>
<feature type="transmembrane region" description="Helical" evidence="9">
    <location>
        <begin position="23"/>
        <end position="41"/>
    </location>
</feature>
<sequence length="416" mass="44274">MSSDAPARPRRASSLPIIWNSRLYRSSVISLFISGIAVSSAQPQLALFFVNDLKAPLSVAGLYYLTNIASPIIGFLIGRYSDRISDRLRLFRIGACVGAVGWVLMAASTQIWMPFVISVAALGVASAAGAQVYAAARDELTRNPTSSATFVISTIRMSFTAGWIVGPVVGSWLGGVIGLRGLLLVVAGLTLGQIVPLIGVRSQRLTEDDELEQPTRHIRRELREMAPLFTFSVLCMLALSGDTLKFAFLPLYMQNELHTAPALRGAVIATQPVFELLLIPVASLFARRFNAMPVMAVGAAFGAIAHLCYALSTNVAQLFLGQFLMSLLWACIAGLGVNVAQELYPKGAGVATSTFLSTTVFSSTLGGLIGSIGVVPLGLPHVFFVPAIISAAAFCGLVGLSVVMRRAQLLRQMNSV</sequence>
<feature type="transmembrane region" description="Helical" evidence="9">
    <location>
        <begin position="352"/>
        <end position="377"/>
    </location>
</feature>